<dbReference type="EMBL" id="BSXW01000120">
    <property type="protein sequence ID" value="GMF12476.1"/>
    <property type="molecule type" value="Genomic_DNA"/>
</dbReference>
<keyword evidence="3" id="KW-1185">Reference proteome</keyword>
<dbReference type="AlphaFoldDB" id="A0A9W6TE99"/>
<evidence type="ECO:0000313" key="3">
    <source>
        <dbReference type="Proteomes" id="UP001165083"/>
    </source>
</evidence>
<gene>
    <name evidence="2" type="ORF">Plil01_000308300</name>
</gene>
<dbReference type="OrthoDB" id="439808at2759"/>
<accession>A0A9W6TE99</accession>
<evidence type="ECO:0000313" key="2">
    <source>
        <dbReference type="EMBL" id="GMF12476.1"/>
    </source>
</evidence>
<reference evidence="2" key="1">
    <citation type="submission" date="2023-04" db="EMBL/GenBank/DDBJ databases">
        <title>Phytophthora lilii NBRC 32176.</title>
        <authorList>
            <person name="Ichikawa N."/>
            <person name="Sato H."/>
            <person name="Tonouchi N."/>
        </authorList>
    </citation>
    <scope>NUCLEOTIDE SEQUENCE</scope>
    <source>
        <strain evidence="2">NBRC 32176</strain>
    </source>
</reference>
<organism evidence="2 3">
    <name type="scientific">Phytophthora lilii</name>
    <dbReference type="NCBI Taxonomy" id="2077276"/>
    <lineage>
        <taxon>Eukaryota</taxon>
        <taxon>Sar</taxon>
        <taxon>Stramenopiles</taxon>
        <taxon>Oomycota</taxon>
        <taxon>Peronosporomycetes</taxon>
        <taxon>Peronosporales</taxon>
        <taxon>Peronosporaceae</taxon>
        <taxon>Phytophthora</taxon>
    </lineage>
</organism>
<feature type="compositionally biased region" description="Polar residues" evidence="1">
    <location>
        <begin position="33"/>
        <end position="54"/>
    </location>
</feature>
<protein>
    <submittedName>
        <fullName evidence="2">Unnamed protein product</fullName>
    </submittedName>
</protein>
<proteinExistence type="predicted"/>
<feature type="region of interest" description="Disordered" evidence="1">
    <location>
        <begin position="17"/>
        <end position="54"/>
    </location>
</feature>
<evidence type="ECO:0000256" key="1">
    <source>
        <dbReference type="SAM" id="MobiDB-lite"/>
    </source>
</evidence>
<sequence length="176" mass="20138">MWGWSLNVGFKFEDEKAMERDAKKQRQEERAPSNAQPGNNQRQAPASSINSEAESAVNSLESGIGGKMLKMMGWLKNFNFSTVLPFFSYRRLLFLQAEVPSTTEIEKLRRADNLTRSGRRNSQENQAWANGHHKFRRFRVRKKHLVSGLHAAPFLVNTSVPRSDEPGAFMWSILEV</sequence>
<feature type="compositionally biased region" description="Basic and acidic residues" evidence="1">
    <location>
        <begin position="17"/>
        <end position="31"/>
    </location>
</feature>
<dbReference type="Proteomes" id="UP001165083">
    <property type="component" value="Unassembled WGS sequence"/>
</dbReference>
<comment type="caution">
    <text evidence="2">The sequence shown here is derived from an EMBL/GenBank/DDBJ whole genome shotgun (WGS) entry which is preliminary data.</text>
</comment>
<name>A0A9W6TE99_9STRA</name>